<reference evidence="1 2" key="1">
    <citation type="submission" date="2021-09" db="EMBL/GenBank/DDBJ databases">
        <title>Lysobacter sp. 13A isolated from the river sediment.</title>
        <authorList>
            <person name="Liu H."/>
            <person name="Li S."/>
            <person name="Mao S."/>
        </authorList>
    </citation>
    <scope>NUCLEOTIDE SEQUENCE [LARGE SCALE GENOMIC DNA]</scope>
    <source>
        <strain evidence="1 2">13A</strain>
    </source>
</reference>
<accession>A0ABS7T744</accession>
<evidence type="ECO:0000313" key="1">
    <source>
        <dbReference type="EMBL" id="MBZ4039700.1"/>
    </source>
</evidence>
<keyword evidence="2" id="KW-1185">Reference proteome</keyword>
<dbReference type="RefSeq" id="WP_223676160.1">
    <property type="nucleotide sequence ID" value="NZ_JAINZW010000004.1"/>
</dbReference>
<comment type="caution">
    <text evidence="1">The sequence shown here is derived from an EMBL/GenBank/DDBJ whole genome shotgun (WGS) entry which is preliminary data.</text>
</comment>
<name>A0ABS7T744_9GAMM</name>
<dbReference type="EMBL" id="JAINZW010000004">
    <property type="protein sequence ID" value="MBZ4039700.1"/>
    <property type="molecule type" value="Genomic_DNA"/>
</dbReference>
<sequence length="217" mass="23852">MNAIALSLNAPLAPLVATTPADRPHRRRRVDRFQLSDTALDRFNGLIARLDPAAPALEWDTLATAARRVREQGEAGASAIRAIHQRLRRAVVLARLLADAGWTPANDAVDIAGEVVDYVRGGHDLIPDGLQQVGRLDDAIVVDAAWPRLSDEVADYLDYCRLRRIEAALRGTDPGGFRFDRNDWQDAARAEFALSAHCRAVRDSCYVSAAAPLFRVH</sequence>
<evidence type="ECO:0008006" key="3">
    <source>
        <dbReference type="Google" id="ProtNLM"/>
    </source>
</evidence>
<evidence type="ECO:0000313" key="2">
    <source>
        <dbReference type="Proteomes" id="UP001430954"/>
    </source>
</evidence>
<dbReference type="Proteomes" id="UP001430954">
    <property type="component" value="Unassembled WGS sequence"/>
</dbReference>
<gene>
    <name evidence="1" type="ORF">K6753_09145</name>
</gene>
<proteinExistence type="predicted"/>
<protein>
    <recommendedName>
        <fullName evidence="3">DUF1232 domain-containing protein</fullName>
    </recommendedName>
</protein>
<organism evidence="1 2">
    <name type="scientific">Novilysobacter selenitireducens</name>
    <dbReference type="NCBI Taxonomy" id="2872639"/>
    <lineage>
        <taxon>Bacteria</taxon>
        <taxon>Pseudomonadati</taxon>
        <taxon>Pseudomonadota</taxon>
        <taxon>Gammaproteobacteria</taxon>
        <taxon>Lysobacterales</taxon>
        <taxon>Lysobacteraceae</taxon>
        <taxon>Novilysobacter</taxon>
    </lineage>
</organism>